<evidence type="ECO:0000259" key="1">
    <source>
        <dbReference type="PROSITE" id="PS50056"/>
    </source>
</evidence>
<dbReference type="InterPro" id="IPR000387">
    <property type="entry name" value="Tyr_Pase_dom"/>
</dbReference>
<dbReference type="Pfam" id="PF00782">
    <property type="entry name" value="DSPc"/>
    <property type="match status" value="1"/>
</dbReference>
<accession>A0A6J6GZU5</accession>
<dbReference type="SUPFAM" id="SSF52799">
    <property type="entry name" value="(Phosphotyrosine protein) phosphatases II"/>
    <property type="match status" value="1"/>
</dbReference>
<dbReference type="PROSITE" id="PS50056">
    <property type="entry name" value="TYR_PHOSPHATASE_2"/>
    <property type="match status" value="1"/>
</dbReference>
<evidence type="ECO:0000313" key="2">
    <source>
        <dbReference type="EMBL" id="CAB4606932.1"/>
    </source>
</evidence>
<dbReference type="InterPro" id="IPR029021">
    <property type="entry name" value="Prot-tyrosine_phosphatase-like"/>
</dbReference>
<proteinExistence type="predicted"/>
<sequence length="165" mass="18598">MHEYHYPQALWSEILPGLWQGGTDDFDVAGRPGGRGQAPSKRDFDSVITLYGNANGADWGVKEIRFPFYDGDMTDFDPEADLKFLVDQAHADWKAGKRVLIRCQAGLNRSGLVMALTLIRDGYHPEAAIELMRQQRGPAAMCNPIFENWLVNKADVDFWRKKLAA</sequence>
<dbReference type="AlphaFoldDB" id="A0A6J6GZU5"/>
<reference evidence="2" key="1">
    <citation type="submission" date="2020-05" db="EMBL/GenBank/DDBJ databases">
        <authorList>
            <person name="Chiriac C."/>
            <person name="Salcher M."/>
            <person name="Ghai R."/>
            <person name="Kavagutti S V."/>
        </authorList>
    </citation>
    <scope>NUCLEOTIDE SEQUENCE</scope>
</reference>
<gene>
    <name evidence="2" type="ORF">UFOPK1843_00570</name>
</gene>
<organism evidence="2">
    <name type="scientific">freshwater metagenome</name>
    <dbReference type="NCBI Taxonomy" id="449393"/>
    <lineage>
        <taxon>unclassified sequences</taxon>
        <taxon>metagenomes</taxon>
        <taxon>ecological metagenomes</taxon>
    </lineage>
</organism>
<dbReference type="Gene3D" id="3.90.190.10">
    <property type="entry name" value="Protein tyrosine phosphatase superfamily"/>
    <property type="match status" value="1"/>
</dbReference>
<dbReference type="InterPro" id="IPR000340">
    <property type="entry name" value="Dual-sp_phosphatase_cat-dom"/>
</dbReference>
<protein>
    <submittedName>
        <fullName evidence="2">Unannotated protein</fullName>
    </submittedName>
</protein>
<name>A0A6J6GZU5_9ZZZZ</name>
<dbReference type="EMBL" id="CAEZUR010000036">
    <property type="protein sequence ID" value="CAB4606932.1"/>
    <property type="molecule type" value="Genomic_DNA"/>
</dbReference>
<feature type="domain" description="Tyrosine specific protein phosphatases" evidence="1">
    <location>
        <begin position="80"/>
        <end position="136"/>
    </location>
</feature>